<name>A0ABU0GED7_9CELL</name>
<organism evidence="2 3">
    <name type="scientific">Cellulomonas iranensis</name>
    <dbReference type="NCBI Taxonomy" id="76862"/>
    <lineage>
        <taxon>Bacteria</taxon>
        <taxon>Bacillati</taxon>
        <taxon>Actinomycetota</taxon>
        <taxon>Actinomycetes</taxon>
        <taxon>Micrococcales</taxon>
        <taxon>Cellulomonadaceae</taxon>
        <taxon>Cellulomonas</taxon>
    </lineage>
</organism>
<accession>A0ABU0GED7</accession>
<evidence type="ECO:0000259" key="1">
    <source>
        <dbReference type="Pfam" id="PF16571"/>
    </source>
</evidence>
<feature type="domain" description="Elongation factor G-binding protein C-terminal treble-clef zinc-finger" evidence="1">
    <location>
        <begin position="8"/>
        <end position="163"/>
    </location>
</feature>
<dbReference type="RefSeq" id="WP_046528204.1">
    <property type="nucleotide sequence ID" value="NZ_CP084585.1"/>
</dbReference>
<proteinExistence type="predicted"/>
<dbReference type="EMBL" id="JAUSVM010000001">
    <property type="protein sequence ID" value="MDQ0423725.1"/>
    <property type="molecule type" value="Genomic_DNA"/>
</dbReference>
<keyword evidence="3" id="KW-1185">Reference proteome</keyword>
<dbReference type="InterPro" id="IPR032330">
    <property type="entry name" value="EF-G-binding_C"/>
</dbReference>
<dbReference type="Pfam" id="PF16571">
    <property type="entry name" value="FBP_C"/>
    <property type="match status" value="1"/>
</dbReference>
<dbReference type="Proteomes" id="UP001240250">
    <property type="component" value="Unassembled WGS sequence"/>
</dbReference>
<sequence length="167" mass="18561">MLPLTEKQLRSALVNASRREAADATLPDLTTLDWDRLDYLGWRDRRAPLSAYVVLELDGAPTGVLLRASDASRARRRAVCAWCEDVVVTDDVTLYVARRGGASGRRGNTIGTLICTDFTCSRNVRRPPTRTEAGSDAEAMRELIVERRVAGLRERSARFVAEILSTR</sequence>
<evidence type="ECO:0000313" key="3">
    <source>
        <dbReference type="Proteomes" id="UP001240250"/>
    </source>
</evidence>
<evidence type="ECO:0000313" key="2">
    <source>
        <dbReference type="EMBL" id="MDQ0423725.1"/>
    </source>
</evidence>
<comment type="caution">
    <text evidence="2">The sequence shown here is derived from an EMBL/GenBank/DDBJ whole genome shotgun (WGS) entry which is preliminary data.</text>
</comment>
<gene>
    <name evidence="2" type="ORF">JO380_000106</name>
</gene>
<protein>
    <recommendedName>
        <fullName evidence="1">Elongation factor G-binding protein C-terminal treble-clef zinc-finger domain-containing protein</fullName>
    </recommendedName>
</protein>
<reference evidence="2 3" key="1">
    <citation type="submission" date="2023-07" db="EMBL/GenBank/DDBJ databases">
        <title>Sequencing the genomes of 1000 actinobacteria strains.</title>
        <authorList>
            <person name="Klenk H.-P."/>
        </authorList>
    </citation>
    <scope>NUCLEOTIDE SEQUENCE [LARGE SCALE GENOMIC DNA]</scope>
    <source>
        <strain evidence="2 3">DSM 14785</strain>
    </source>
</reference>